<reference evidence="1 2" key="1">
    <citation type="submission" date="2023-07" db="EMBL/GenBank/DDBJ databases">
        <title>Sorghum-associated microbial communities from plants grown in Nebraska, USA.</title>
        <authorList>
            <person name="Schachtman D."/>
        </authorList>
    </citation>
    <scope>NUCLEOTIDE SEQUENCE [LARGE SCALE GENOMIC DNA]</scope>
    <source>
        <strain evidence="1 2">BE240</strain>
    </source>
</reference>
<dbReference type="Pfam" id="PF14070">
    <property type="entry name" value="YjfB_motility"/>
    <property type="match status" value="1"/>
</dbReference>
<sequence>MDVSPAALVHAVAEMKRDQTTSEVQMQVLKKAQDIQTSSAMAMLNALPASLPLASEGSLGTQVNALV</sequence>
<proteinExistence type="predicted"/>
<organism evidence="1 2">
    <name type="scientific">Hydrogenophaga laconesensis</name>
    <dbReference type="NCBI Taxonomy" id="1805971"/>
    <lineage>
        <taxon>Bacteria</taxon>
        <taxon>Pseudomonadati</taxon>
        <taxon>Pseudomonadota</taxon>
        <taxon>Betaproteobacteria</taxon>
        <taxon>Burkholderiales</taxon>
        <taxon>Comamonadaceae</taxon>
        <taxon>Hydrogenophaga</taxon>
    </lineage>
</organism>
<evidence type="ECO:0000313" key="2">
    <source>
        <dbReference type="Proteomes" id="UP001265550"/>
    </source>
</evidence>
<gene>
    <name evidence="1" type="ORF">J2X09_004119</name>
</gene>
<dbReference type="RefSeq" id="WP_204735130.1">
    <property type="nucleotide sequence ID" value="NZ_JAVDWE010000013.1"/>
</dbReference>
<dbReference type="Proteomes" id="UP001265550">
    <property type="component" value="Unassembled WGS sequence"/>
</dbReference>
<protein>
    <recommendedName>
        <fullName evidence="3">Motility protein</fullName>
    </recommendedName>
</protein>
<comment type="caution">
    <text evidence="1">The sequence shown here is derived from an EMBL/GenBank/DDBJ whole genome shotgun (WGS) entry which is preliminary data.</text>
</comment>
<evidence type="ECO:0000313" key="1">
    <source>
        <dbReference type="EMBL" id="MDR7096362.1"/>
    </source>
</evidence>
<dbReference type="InterPro" id="IPR025906">
    <property type="entry name" value="YjfB_motility"/>
</dbReference>
<accession>A0ABU1VFV1</accession>
<keyword evidence="2" id="KW-1185">Reference proteome</keyword>
<dbReference type="EMBL" id="JAVDWE010000013">
    <property type="protein sequence ID" value="MDR7096362.1"/>
    <property type="molecule type" value="Genomic_DNA"/>
</dbReference>
<name>A0ABU1VFV1_9BURK</name>
<evidence type="ECO:0008006" key="3">
    <source>
        <dbReference type="Google" id="ProtNLM"/>
    </source>
</evidence>